<dbReference type="InterPro" id="IPR002763">
    <property type="entry name" value="DUF72"/>
</dbReference>
<dbReference type="PANTHER" id="PTHR30348:SF13">
    <property type="entry name" value="UPF0759 PROTEIN YUNF"/>
    <property type="match status" value="1"/>
</dbReference>
<dbReference type="Proteomes" id="UP000051581">
    <property type="component" value="Unassembled WGS sequence"/>
</dbReference>
<proteinExistence type="predicted"/>
<sequence>MITIGLTTFSDHPSLIDGAKRKVRLTEYSGYFPVVELDTPFYAIPKVSVVENWQKQVPDNFQFILKANRVMTMHDQGSSDPVDNEHRFVEFNNYKRAVATLLQTGQLKAILFQFPPYFARSIATIQYLRRISNLMAGYPVAIEFRNSTWYGEEITQDVAGYLQELGMTMVAVDEPHTTNAGVPFEPVVTNEDLALLRLHGRNVKGWTEHSADWRGKRTLYRYSEEELQEFRKVVMELDKQTKEVCVIFNNNSGGDAADNALQLKKMLGIDFGGLSPVQMDLF</sequence>
<dbReference type="InterPro" id="IPR036520">
    <property type="entry name" value="UPF0759_sf"/>
</dbReference>
<comment type="caution">
    <text evidence="1">The sequence shown here is derived from an EMBL/GenBank/DDBJ whole genome shotgun (WGS) entry which is preliminary data.</text>
</comment>
<reference evidence="1 2" key="1">
    <citation type="journal article" date="2015" name="Genome Announc.">
        <title>Expanding the biotechnology potential of lactobacilli through comparative genomics of 213 strains and associated genera.</title>
        <authorList>
            <person name="Sun Z."/>
            <person name="Harris H.M."/>
            <person name="McCann A."/>
            <person name="Guo C."/>
            <person name="Argimon S."/>
            <person name="Zhang W."/>
            <person name="Yang X."/>
            <person name="Jeffery I.B."/>
            <person name="Cooney J.C."/>
            <person name="Kagawa T.F."/>
            <person name="Liu W."/>
            <person name="Song Y."/>
            <person name="Salvetti E."/>
            <person name="Wrobel A."/>
            <person name="Rasinkangas P."/>
            <person name="Parkhill J."/>
            <person name="Rea M.C."/>
            <person name="O'Sullivan O."/>
            <person name="Ritari J."/>
            <person name="Douillard F.P."/>
            <person name="Paul Ross R."/>
            <person name="Yang R."/>
            <person name="Briner A.E."/>
            <person name="Felis G.E."/>
            <person name="de Vos W.M."/>
            <person name="Barrangou R."/>
            <person name="Klaenhammer T.R."/>
            <person name="Caufield P.W."/>
            <person name="Cui Y."/>
            <person name="Zhang H."/>
            <person name="O'Toole P.W."/>
        </authorList>
    </citation>
    <scope>NUCLEOTIDE SEQUENCE [LARGE SCALE GENOMIC DNA]</scope>
    <source>
        <strain evidence="1 2">DSM 19904</strain>
    </source>
</reference>
<dbReference type="PANTHER" id="PTHR30348">
    <property type="entry name" value="UNCHARACTERIZED PROTEIN YECE"/>
    <property type="match status" value="1"/>
</dbReference>
<protein>
    <recommendedName>
        <fullName evidence="3">DUF72 domain-containing protein</fullName>
    </recommendedName>
</protein>
<dbReference type="AlphaFoldDB" id="A0A0R1KWU2"/>
<keyword evidence="2" id="KW-1185">Reference proteome</keyword>
<dbReference type="RefSeq" id="WP_057825411.1">
    <property type="nucleotide sequence ID" value="NZ_AZEA01000012.1"/>
</dbReference>
<name>A0A0R1KWU2_9LACO</name>
<gene>
    <name evidence="1" type="ORF">FD17_GL000581</name>
</gene>
<accession>A0A0R1KWU2</accession>
<organism evidence="1 2">
    <name type="scientific">Lentilactobacillus sunkii DSM 19904</name>
    <dbReference type="NCBI Taxonomy" id="1423808"/>
    <lineage>
        <taxon>Bacteria</taxon>
        <taxon>Bacillati</taxon>
        <taxon>Bacillota</taxon>
        <taxon>Bacilli</taxon>
        <taxon>Lactobacillales</taxon>
        <taxon>Lactobacillaceae</taxon>
        <taxon>Lentilactobacillus</taxon>
    </lineage>
</organism>
<dbReference type="OrthoDB" id="9780310at2"/>
<dbReference type="Pfam" id="PF01904">
    <property type="entry name" value="DUF72"/>
    <property type="match status" value="1"/>
</dbReference>
<evidence type="ECO:0008006" key="3">
    <source>
        <dbReference type="Google" id="ProtNLM"/>
    </source>
</evidence>
<dbReference type="PATRIC" id="fig|1423808.3.peg.587"/>
<dbReference type="EMBL" id="AZEA01000012">
    <property type="protein sequence ID" value="KRK88102.1"/>
    <property type="molecule type" value="Genomic_DNA"/>
</dbReference>
<evidence type="ECO:0000313" key="1">
    <source>
        <dbReference type="EMBL" id="KRK88102.1"/>
    </source>
</evidence>
<dbReference type="Gene3D" id="3.20.20.410">
    <property type="entry name" value="Protein of unknown function UPF0759"/>
    <property type="match status" value="1"/>
</dbReference>
<dbReference type="SUPFAM" id="SSF117396">
    <property type="entry name" value="TM1631-like"/>
    <property type="match status" value="1"/>
</dbReference>
<evidence type="ECO:0000313" key="2">
    <source>
        <dbReference type="Proteomes" id="UP000051581"/>
    </source>
</evidence>